<organism evidence="1">
    <name type="scientific">marine sediment metagenome</name>
    <dbReference type="NCBI Taxonomy" id="412755"/>
    <lineage>
        <taxon>unclassified sequences</taxon>
        <taxon>metagenomes</taxon>
        <taxon>ecological metagenomes</taxon>
    </lineage>
</organism>
<accession>A0A0F9SQ54</accession>
<proteinExistence type="predicted"/>
<protein>
    <submittedName>
        <fullName evidence="1">Uncharacterized protein</fullName>
    </submittedName>
</protein>
<comment type="caution">
    <text evidence="1">The sequence shown here is derived from an EMBL/GenBank/DDBJ whole genome shotgun (WGS) entry which is preliminary data.</text>
</comment>
<reference evidence="1" key="1">
    <citation type="journal article" date="2015" name="Nature">
        <title>Complex archaea that bridge the gap between prokaryotes and eukaryotes.</title>
        <authorList>
            <person name="Spang A."/>
            <person name="Saw J.H."/>
            <person name="Jorgensen S.L."/>
            <person name="Zaremba-Niedzwiedzka K."/>
            <person name="Martijn J."/>
            <person name="Lind A.E."/>
            <person name="van Eijk R."/>
            <person name="Schleper C."/>
            <person name="Guy L."/>
            <person name="Ettema T.J."/>
        </authorList>
    </citation>
    <scope>NUCLEOTIDE SEQUENCE</scope>
</reference>
<gene>
    <name evidence="1" type="ORF">LCGC14_0746970</name>
</gene>
<name>A0A0F9SQ54_9ZZZZ</name>
<evidence type="ECO:0000313" key="1">
    <source>
        <dbReference type="EMBL" id="KKN39101.1"/>
    </source>
</evidence>
<sequence length="109" mass="11319">MSIRTPVNQWIETDIQTAGIATATKAAEAGKSHWITKVLANMESGNGKRVQLKFGTTVKLTWYADAGTPDKDFGPGLKVTQGALVSVNIAAGAGGVDGVVGLVGFTEEE</sequence>
<dbReference type="EMBL" id="LAZR01001783">
    <property type="protein sequence ID" value="KKN39101.1"/>
    <property type="molecule type" value="Genomic_DNA"/>
</dbReference>
<dbReference type="AlphaFoldDB" id="A0A0F9SQ54"/>